<evidence type="ECO:0000313" key="5">
    <source>
        <dbReference type="Proteomes" id="UP001457282"/>
    </source>
</evidence>
<dbReference type="GO" id="GO:0045454">
    <property type="term" value="P:cell redox homeostasis"/>
    <property type="evidence" value="ECO:0007669"/>
    <property type="project" value="TreeGrafter"/>
</dbReference>
<evidence type="ECO:0000313" key="4">
    <source>
        <dbReference type="EMBL" id="KAK9920406.1"/>
    </source>
</evidence>
<comment type="caution">
    <text evidence="4">The sequence shown here is derived from an EMBL/GenBank/DDBJ whole genome shotgun (WGS) entry which is preliminary data.</text>
</comment>
<keyword evidence="5" id="KW-1185">Reference proteome</keyword>
<dbReference type="InterPro" id="IPR011893">
    <property type="entry name" value="Selenoprotein_Rdx-typ"/>
</dbReference>
<organism evidence="4 5">
    <name type="scientific">Rubus argutus</name>
    <name type="common">Southern blackberry</name>
    <dbReference type="NCBI Taxonomy" id="59490"/>
    <lineage>
        <taxon>Eukaryota</taxon>
        <taxon>Viridiplantae</taxon>
        <taxon>Streptophyta</taxon>
        <taxon>Embryophyta</taxon>
        <taxon>Tracheophyta</taxon>
        <taxon>Spermatophyta</taxon>
        <taxon>Magnoliopsida</taxon>
        <taxon>eudicotyledons</taxon>
        <taxon>Gunneridae</taxon>
        <taxon>Pentapetalae</taxon>
        <taxon>rosids</taxon>
        <taxon>fabids</taxon>
        <taxon>Rosales</taxon>
        <taxon>Rosaceae</taxon>
        <taxon>Rosoideae</taxon>
        <taxon>Rosoideae incertae sedis</taxon>
        <taxon>Rubus</taxon>
    </lineage>
</organism>
<dbReference type="PANTHER" id="PTHR13544">
    <property type="entry name" value="SELENOPROTEIN T"/>
    <property type="match status" value="1"/>
</dbReference>
<sequence>MDRAQLVLVALPIFLFCRDIFNLFTPRPPKPTQYHYHQIDDPDEPDNIHDLQTQQQQILQEPLKFPVQQKSNGIGETGIGSTINIDFCTTCSYRGNAITMKNMLATSYPGITVVLANHPASFTKRMLSKLVPVVQVGIIGTVLGGEQIFQKLGMVPPPSWYQSLQANRFGSIATTWLLGNFIQSFLQSTGAFEVFCNDELVFSKLKEQRFPSEIELRDLVGKKLGSLRKTRNADVK</sequence>
<evidence type="ECO:0008006" key="6">
    <source>
        <dbReference type="Google" id="ProtNLM"/>
    </source>
</evidence>
<evidence type="ECO:0000256" key="3">
    <source>
        <dbReference type="SAM" id="SignalP"/>
    </source>
</evidence>
<feature type="chain" id="PRO_5043542269" description="SelT-like protein" evidence="3">
    <location>
        <begin position="18"/>
        <end position="236"/>
    </location>
</feature>
<proteinExistence type="predicted"/>
<dbReference type="AlphaFoldDB" id="A0AAW1W8Z4"/>
<dbReference type="InterPro" id="IPR019389">
    <property type="entry name" value="Selenoprotein_T"/>
</dbReference>
<reference evidence="4 5" key="1">
    <citation type="journal article" date="2023" name="G3 (Bethesda)">
        <title>A chromosome-length genome assembly and annotation of blackberry (Rubus argutus, cv. 'Hillquist').</title>
        <authorList>
            <person name="Bruna T."/>
            <person name="Aryal R."/>
            <person name="Dudchenko O."/>
            <person name="Sargent D.J."/>
            <person name="Mead D."/>
            <person name="Buti M."/>
            <person name="Cavallini A."/>
            <person name="Hytonen T."/>
            <person name="Andres J."/>
            <person name="Pham M."/>
            <person name="Weisz D."/>
            <person name="Mascagni F."/>
            <person name="Usai G."/>
            <person name="Natali L."/>
            <person name="Bassil N."/>
            <person name="Fernandez G.E."/>
            <person name="Lomsadze A."/>
            <person name="Armour M."/>
            <person name="Olukolu B."/>
            <person name="Poorten T."/>
            <person name="Britton C."/>
            <person name="Davik J."/>
            <person name="Ashrafi H."/>
            <person name="Aiden E.L."/>
            <person name="Borodovsky M."/>
            <person name="Worthington M."/>
        </authorList>
    </citation>
    <scope>NUCLEOTIDE SEQUENCE [LARGE SCALE GENOMIC DNA]</scope>
    <source>
        <strain evidence="4">PI 553951</strain>
    </source>
</reference>
<name>A0AAW1W8Z4_RUBAR</name>
<evidence type="ECO:0000256" key="1">
    <source>
        <dbReference type="ARBA" id="ARBA00022729"/>
    </source>
</evidence>
<keyword evidence="2" id="KW-0676">Redox-active center</keyword>
<feature type="signal peptide" evidence="3">
    <location>
        <begin position="1"/>
        <end position="17"/>
    </location>
</feature>
<protein>
    <recommendedName>
        <fullName evidence="6">SelT-like protein</fullName>
    </recommendedName>
</protein>
<dbReference type="NCBIfam" id="TIGR02174">
    <property type="entry name" value="CXXU_selWTH"/>
    <property type="match status" value="1"/>
</dbReference>
<dbReference type="Proteomes" id="UP001457282">
    <property type="component" value="Unassembled WGS sequence"/>
</dbReference>
<dbReference type="Gene3D" id="3.40.30.10">
    <property type="entry name" value="Glutaredoxin"/>
    <property type="match status" value="1"/>
</dbReference>
<dbReference type="EMBL" id="JBEDUW010000006">
    <property type="protein sequence ID" value="KAK9920406.1"/>
    <property type="molecule type" value="Genomic_DNA"/>
</dbReference>
<accession>A0AAW1W8Z4</accession>
<dbReference type="PANTHER" id="PTHR13544:SF0">
    <property type="entry name" value="THIOREDOXIN REDUCTASE-LIKE SELENOPROTEIN T"/>
    <property type="match status" value="1"/>
</dbReference>
<dbReference type="SUPFAM" id="SSF52833">
    <property type="entry name" value="Thioredoxin-like"/>
    <property type="match status" value="1"/>
</dbReference>
<dbReference type="GO" id="GO:0004791">
    <property type="term" value="F:thioredoxin-disulfide reductase (NADPH) activity"/>
    <property type="evidence" value="ECO:0007669"/>
    <property type="project" value="TreeGrafter"/>
</dbReference>
<keyword evidence="1 3" id="KW-0732">Signal</keyword>
<dbReference type="Pfam" id="PF10262">
    <property type="entry name" value="Rdx"/>
    <property type="match status" value="1"/>
</dbReference>
<dbReference type="InterPro" id="IPR036249">
    <property type="entry name" value="Thioredoxin-like_sf"/>
</dbReference>
<evidence type="ECO:0000256" key="2">
    <source>
        <dbReference type="ARBA" id="ARBA00023284"/>
    </source>
</evidence>
<dbReference type="GO" id="GO:0005789">
    <property type="term" value="C:endoplasmic reticulum membrane"/>
    <property type="evidence" value="ECO:0007669"/>
    <property type="project" value="TreeGrafter"/>
</dbReference>
<gene>
    <name evidence="4" type="ORF">M0R45_028961</name>
</gene>